<dbReference type="AlphaFoldDB" id="A0AAD2FRX6"/>
<name>A0AAD2FRX6_9STRA</name>
<dbReference type="Proteomes" id="UP001295423">
    <property type="component" value="Unassembled WGS sequence"/>
</dbReference>
<feature type="transmembrane region" description="Helical" evidence="2">
    <location>
        <begin position="246"/>
        <end position="270"/>
    </location>
</feature>
<keyword evidence="2" id="KW-1133">Transmembrane helix</keyword>
<comment type="caution">
    <text evidence="3">The sequence shown here is derived from an EMBL/GenBank/DDBJ whole genome shotgun (WGS) entry which is preliminary data.</text>
</comment>
<evidence type="ECO:0000313" key="3">
    <source>
        <dbReference type="EMBL" id="CAJ1951210.1"/>
    </source>
</evidence>
<evidence type="ECO:0000256" key="1">
    <source>
        <dbReference type="SAM" id="MobiDB-lite"/>
    </source>
</evidence>
<keyword evidence="2" id="KW-0472">Membrane</keyword>
<evidence type="ECO:0000256" key="2">
    <source>
        <dbReference type="SAM" id="Phobius"/>
    </source>
</evidence>
<organism evidence="3 4">
    <name type="scientific">Cylindrotheca closterium</name>
    <dbReference type="NCBI Taxonomy" id="2856"/>
    <lineage>
        <taxon>Eukaryota</taxon>
        <taxon>Sar</taxon>
        <taxon>Stramenopiles</taxon>
        <taxon>Ochrophyta</taxon>
        <taxon>Bacillariophyta</taxon>
        <taxon>Bacillariophyceae</taxon>
        <taxon>Bacillariophycidae</taxon>
        <taxon>Bacillariales</taxon>
        <taxon>Bacillariaceae</taxon>
        <taxon>Cylindrotheca</taxon>
    </lineage>
</organism>
<gene>
    <name evidence="3" type="ORF">CYCCA115_LOCUS12960</name>
</gene>
<feature type="region of interest" description="Disordered" evidence="1">
    <location>
        <begin position="346"/>
        <end position="397"/>
    </location>
</feature>
<feature type="compositionally biased region" description="Acidic residues" evidence="1">
    <location>
        <begin position="355"/>
        <end position="397"/>
    </location>
</feature>
<accession>A0AAD2FRX6</accession>
<proteinExistence type="predicted"/>
<reference evidence="3" key="1">
    <citation type="submission" date="2023-08" db="EMBL/GenBank/DDBJ databases">
        <authorList>
            <person name="Audoor S."/>
            <person name="Bilcke G."/>
        </authorList>
    </citation>
    <scope>NUCLEOTIDE SEQUENCE</scope>
</reference>
<keyword evidence="4" id="KW-1185">Reference proteome</keyword>
<keyword evidence="2" id="KW-0812">Transmembrane</keyword>
<sequence length="397" mass="44090">MKFSFSLICVLTQWITFFIAIGLVDSRSIPFVPSTSRLASSSRQSSHSSCNVSIRHQSLLSPLSSPLCIRGGSTAVQIEDDAGADDEEDENSKSNSIRDDPEFAKLQSYRLQQQLLLQLRGTYLSEALAQRGLPLTTLEDVGTPEGAAPPQVMDWDCAMATPKSPKSCLYSFDAEPHTKVIAPIDTTQWIGLGALNRLRRSDPSKVEPMWHSQYAILESWFSPESKFSLLQHVGIQGFFLNTLLEYLPLALGIALTVLTIVAMPVLEYLVNRIAVSGIIWYRWTKWSRFIHAALPLKLLLGQMAYKGMATMFNKLLSIVKDQLVELECQILEQKIPLTVGVPTITKESLEGSPSETEEDEDDISMDLGFELDESSSGEESIDVDVDEYDSEASDEDN</sequence>
<evidence type="ECO:0000313" key="4">
    <source>
        <dbReference type="Proteomes" id="UP001295423"/>
    </source>
</evidence>
<protein>
    <submittedName>
        <fullName evidence="3">Uncharacterized protein</fullName>
    </submittedName>
</protein>
<dbReference type="EMBL" id="CAKOGP040001781">
    <property type="protein sequence ID" value="CAJ1951210.1"/>
    <property type="molecule type" value="Genomic_DNA"/>
</dbReference>